<protein>
    <recommendedName>
        <fullName evidence="3">Bacterial transcriptional activator domain-containing protein</fullName>
    </recommendedName>
</protein>
<reference evidence="4 5" key="1">
    <citation type="submission" date="2019-01" db="EMBL/GenBank/DDBJ databases">
        <title>Zoogloea oleivorans genome sequencing and assembly.</title>
        <authorList>
            <person name="Tancsics A."/>
            <person name="Farkas M."/>
            <person name="Kriszt B."/>
            <person name="Maroti G."/>
            <person name="Horvath B."/>
        </authorList>
    </citation>
    <scope>NUCLEOTIDE SEQUENCE [LARGE SCALE GENOMIC DNA]</scope>
    <source>
        <strain evidence="4 5">Buc</strain>
    </source>
</reference>
<dbReference type="GO" id="GO:0004016">
    <property type="term" value="F:adenylate cyclase activity"/>
    <property type="evidence" value="ECO:0007669"/>
    <property type="project" value="TreeGrafter"/>
</dbReference>
<name>A0A6C2CQZ8_9RHOO</name>
<keyword evidence="5" id="KW-1185">Reference proteome</keyword>
<organism evidence="4 5">
    <name type="scientific">Zoogloea oleivorans</name>
    <dbReference type="NCBI Taxonomy" id="1552750"/>
    <lineage>
        <taxon>Bacteria</taxon>
        <taxon>Pseudomonadati</taxon>
        <taxon>Pseudomonadota</taxon>
        <taxon>Betaproteobacteria</taxon>
        <taxon>Rhodocyclales</taxon>
        <taxon>Zoogloeaceae</taxon>
        <taxon>Zoogloea</taxon>
    </lineage>
</organism>
<proteinExistence type="predicted"/>
<evidence type="ECO:0000256" key="2">
    <source>
        <dbReference type="ARBA" id="ARBA00022840"/>
    </source>
</evidence>
<feature type="domain" description="Bacterial transcriptional activator" evidence="3">
    <location>
        <begin position="108"/>
        <end position="259"/>
    </location>
</feature>
<dbReference type="PANTHER" id="PTHR16305">
    <property type="entry name" value="TESTICULAR SOLUBLE ADENYLYL CYCLASE"/>
    <property type="match status" value="1"/>
</dbReference>
<dbReference type="GO" id="GO:0005524">
    <property type="term" value="F:ATP binding"/>
    <property type="evidence" value="ECO:0007669"/>
    <property type="project" value="UniProtKB-KW"/>
</dbReference>
<evidence type="ECO:0000313" key="4">
    <source>
        <dbReference type="EMBL" id="TYC56527.1"/>
    </source>
</evidence>
<dbReference type="RefSeq" id="WP_148579265.1">
    <property type="nucleotide sequence ID" value="NZ_SDKK01000010.1"/>
</dbReference>
<dbReference type="SUPFAM" id="SSF52540">
    <property type="entry name" value="P-loop containing nucleoside triphosphate hydrolases"/>
    <property type="match status" value="1"/>
</dbReference>
<keyword evidence="1" id="KW-0547">Nucleotide-binding</keyword>
<dbReference type="Gene3D" id="3.40.50.300">
    <property type="entry name" value="P-loop containing nucleotide triphosphate hydrolases"/>
    <property type="match status" value="1"/>
</dbReference>
<dbReference type="Pfam" id="PF13191">
    <property type="entry name" value="AAA_16"/>
    <property type="match status" value="1"/>
</dbReference>
<keyword evidence="2" id="KW-0067">ATP-binding</keyword>
<dbReference type="Gene3D" id="1.25.40.10">
    <property type="entry name" value="Tetratricopeptide repeat domain"/>
    <property type="match status" value="2"/>
</dbReference>
<dbReference type="InterPro" id="IPR041664">
    <property type="entry name" value="AAA_16"/>
</dbReference>
<dbReference type="AlphaFoldDB" id="A0A6C2CQZ8"/>
<evidence type="ECO:0000313" key="5">
    <source>
        <dbReference type="Proteomes" id="UP000389128"/>
    </source>
</evidence>
<dbReference type="InterPro" id="IPR011990">
    <property type="entry name" value="TPR-like_helical_dom_sf"/>
</dbReference>
<comment type="caution">
    <text evidence="4">The sequence shown here is derived from an EMBL/GenBank/DDBJ whole genome shotgun (WGS) entry which is preliminary data.</text>
</comment>
<dbReference type="SUPFAM" id="SSF55073">
    <property type="entry name" value="Nucleotide cyclase"/>
    <property type="match status" value="1"/>
</dbReference>
<dbReference type="CDD" id="cd01983">
    <property type="entry name" value="SIMIBI"/>
    <property type="match status" value="1"/>
</dbReference>
<accession>A0A6C2CQZ8</accession>
<dbReference type="InterPro" id="IPR027417">
    <property type="entry name" value="P-loop_NTPase"/>
</dbReference>
<dbReference type="Gene3D" id="3.30.70.1230">
    <property type="entry name" value="Nucleotide cyclase"/>
    <property type="match status" value="1"/>
</dbReference>
<dbReference type="EMBL" id="SDKK01000010">
    <property type="protein sequence ID" value="TYC56527.1"/>
    <property type="molecule type" value="Genomic_DNA"/>
</dbReference>
<dbReference type="InterPro" id="IPR036388">
    <property type="entry name" value="WH-like_DNA-bd_sf"/>
</dbReference>
<dbReference type="PANTHER" id="PTHR16305:SF28">
    <property type="entry name" value="GUANYLATE CYCLASE DOMAIN-CONTAINING PROTEIN"/>
    <property type="match status" value="1"/>
</dbReference>
<dbReference type="Gene3D" id="1.10.10.10">
    <property type="entry name" value="Winged helix-like DNA-binding domain superfamily/Winged helix DNA-binding domain"/>
    <property type="match status" value="1"/>
</dbReference>
<dbReference type="SMART" id="SM01043">
    <property type="entry name" value="BTAD"/>
    <property type="match status" value="1"/>
</dbReference>
<dbReference type="InterPro" id="IPR029787">
    <property type="entry name" value="Nucleotide_cyclase"/>
</dbReference>
<evidence type="ECO:0000259" key="3">
    <source>
        <dbReference type="SMART" id="SM01043"/>
    </source>
</evidence>
<dbReference type="SUPFAM" id="SSF48452">
    <property type="entry name" value="TPR-like"/>
    <property type="match status" value="2"/>
</dbReference>
<dbReference type="InterPro" id="IPR005158">
    <property type="entry name" value="BTAD"/>
</dbReference>
<gene>
    <name evidence="4" type="ORF">ETQ85_11770</name>
</gene>
<dbReference type="OrthoDB" id="51325at2"/>
<dbReference type="GO" id="GO:0005737">
    <property type="term" value="C:cytoplasm"/>
    <property type="evidence" value="ECO:0007669"/>
    <property type="project" value="TreeGrafter"/>
</dbReference>
<dbReference type="Pfam" id="PF03704">
    <property type="entry name" value="BTAD"/>
    <property type="match status" value="1"/>
</dbReference>
<dbReference type="Proteomes" id="UP000389128">
    <property type="component" value="Unassembled WGS sequence"/>
</dbReference>
<evidence type="ECO:0000256" key="1">
    <source>
        <dbReference type="ARBA" id="ARBA00022741"/>
    </source>
</evidence>
<sequence>MSVHDLCLHLQLIGPPQLQRAGQDVTTDITYRKGWALLAYMAMHRDRWLQRTSLADLLWPDLPREAALTNLRQVLNNLRRVVQTGLPATPLGCERERIGLFTTPEFRIDLDEFCEHRALAVAQGKPEAMAWLLNEFAPRSAHLLDEFLQGIHLPGCPAFDDWLDTTRSHLGRVRRQLLAHLCTAQAAAGQDAIALVTASRLCDLDPLDETAAMRLAGLRMNSGDRRGAILALQTLERQLAAELGTRPGPEFQQQLRQWQSNAADATAGAAPQGSSKIPTITGPQLEPGWGAVLYVLCSAENATQEGLEQDAQHLLEVHQRAAALARRLDGRLLAPAGTGFLLGFGFAAAQEGSALRSALAARELMSADAGTAPLCIGIGFGPVVRSTSGLLGPLPEQARRLARQARHGQILANQALRGPCGVTPLIRWQDSGADADALLLEWHTPLENPCHDALTAWGSRPLAGRSKPLQQLRQAWRRAEAGHPQWVVLQGEAGVGKTALAMALGQALREEGQHVHAWRCDLSHQHEPFASVRRGVELSLTDLADVAAQAACTLIALLETPAAEEAAGTHARNVLQAAFDVLDGMCAHAPILLIVDDLHWADQATRDLLAGYAGQFGAQTVMLLTTARKDSAIEYAGTAPLIIELEGLPARDAYRMLRQLDTKGRLGTHQRERIIASSGGIPLFIERLALAGQEEGALPLLSVHELLQLELNRLGPFREVLQLAAVIGQEFRVDLLARILPNQNIPAVLHLAATHRLILDTGNPEIGIFRHALIRDAAYASLLDSQRRTRHADVAAELARQPDANPAERAFHHEAAHQWHAALEAWRLAGQAASALECSSDALLHFELALHIARTPEHSLMDQAPALGLAAGHAAMQCQGYGSTHAHGLFQAIHDEMAALPAPTPAQRTTLFEALAGLYMGSGSQGRNQGLLIAQRLNHLADGPAQRLMACFALGNSLFWRGRFKDALAAQEEGIALARALGRRVRHTRGADDIGVLTHAFHCWTLALLGRHHEARASAEAGLERARSAGNTHSLCFMLTFTAAMHWTARDDQAVLEHAGLATRLARRHGFPLWHSMNALFSLWAQAHQGKLQGIAPALDAVGTLQQAYRSGTSTARWVLADTLLTLRRTDEAAALLRVVTEDVERYQDYYCESAILGLQARCEDAAGRSGTALRRRARALAELQGAHGLLHSTWLTP</sequence>